<feature type="transmembrane region" description="Helical" evidence="1">
    <location>
        <begin position="173"/>
        <end position="192"/>
    </location>
</feature>
<feature type="transmembrane region" description="Helical" evidence="1">
    <location>
        <begin position="334"/>
        <end position="351"/>
    </location>
</feature>
<feature type="transmembrane region" description="Helical" evidence="1">
    <location>
        <begin position="878"/>
        <end position="898"/>
    </location>
</feature>
<feature type="transmembrane region" description="Helical" evidence="1">
    <location>
        <begin position="391"/>
        <end position="410"/>
    </location>
</feature>
<feature type="transmembrane region" description="Helical" evidence="1">
    <location>
        <begin position="363"/>
        <end position="379"/>
    </location>
</feature>
<keyword evidence="1" id="KW-0472">Membrane</keyword>
<feature type="transmembrane region" description="Helical" evidence="1">
    <location>
        <begin position="416"/>
        <end position="436"/>
    </location>
</feature>
<dbReference type="Proteomes" id="UP000604730">
    <property type="component" value="Unassembled WGS sequence"/>
</dbReference>
<organism evidence="2 3">
    <name type="scientific">Catonella massiliensis</name>
    <dbReference type="NCBI Taxonomy" id="2799636"/>
    <lineage>
        <taxon>Bacteria</taxon>
        <taxon>Bacillati</taxon>
        <taxon>Bacillota</taxon>
        <taxon>Clostridia</taxon>
        <taxon>Lachnospirales</taxon>
        <taxon>Lachnospiraceae</taxon>
        <taxon>Catonella</taxon>
    </lineage>
</organism>
<feature type="transmembrane region" description="Helical" evidence="1">
    <location>
        <begin position="149"/>
        <end position="167"/>
    </location>
</feature>
<dbReference type="PANTHER" id="PTHR38454:SF1">
    <property type="entry name" value="INTEGRAL MEMBRANE PROTEIN"/>
    <property type="match status" value="1"/>
</dbReference>
<evidence type="ECO:0000256" key="1">
    <source>
        <dbReference type="SAM" id="Phobius"/>
    </source>
</evidence>
<dbReference type="Pfam" id="PF09586">
    <property type="entry name" value="YfhO"/>
    <property type="match status" value="1"/>
</dbReference>
<feature type="transmembrane region" description="Helical" evidence="1">
    <location>
        <begin position="308"/>
        <end position="327"/>
    </location>
</feature>
<feature type="transmembrane region" description="Helical" evidence="1">
    <location>
        <begin position="252"/>
        <end position="273"/>
    </location>
</feature>
<feature type="transmembrane region" description="Helical" evidence="1">
    <location>
        <begin position="21"/>
        <end position="45"/>
    </location>
</feature>
<keyword evidence="1" id="KW-1133">Transmembrane helix</keyword>
<feature type="transmembrane region" description="Helical" evidence="1">
    <location>
        <begin position="199"/>
        <end position="225"/>
    </location>
</feature>
<dbReference type="EMBL" id="JAEPRJ010000001">
    <property type="protein sequence ID" value="MBK5896484.1"/>
    <property type="molecule type" value="Genomic_DNA"/>
</dbReference>
<comment type="caution">
    <text evidence="2">The sequence shown here is derived from an EMBL/GenBank/DDBJ whole genome shotgun (WGS) entry which is preliminary data.</text>
</comment>
<proteinExistence type="predicted"/>
<dbReference type="InterPro" id="IPR018580">
    <property type="entry name" value="Uncharacterised_YfhO"/>
</dbReference>
<dbReference type="PANTHER" id="PTHR38454">
    <property type="entry name" value="INTEGRAL MEMBRANE PROTEIN-RELATED"/>
    <property type="match status" value="1"/>
</dbReference>
<feature type="transmembrane region" description="Helical" evidence="1">
    <location>
        <begin position="448"/>
        <end position="469"/>
    </location>
</feature>
<keyword evidence="1" id="KW-0812">Transmembrane</keyword>
<reference evidence="2 3" key="1">
    <citation type="submission" date="2021-01" db="EMBL/GenBank/DDBJ databases">
        <title>Isolation and description of Catonella massiliensis sp. nov., a novel Catonella species, isolated from a stable periodontitis subject.</title>
        <authorList>
            <person name="Antezack A."/>
            <person name="Boxberger M."/>
            <person name="La Scola B."/>
            <person name="Monnet-Corti V."/>
        </authorList>
    </citation>
    <scope>NUCLEOTIDE SEQUENCE [LARGE SCALE GENOMIC DNA]</scope>
    <source>
        <strain evidence="2 3">Marseille-Q4567</strain>
    </source>
</reference>
<feature type="transmembrane region" description="Helical" evidence="1">
    <location>
        <begin position="120"/>
        <end position="142"/>
    </location>
</feature>
<accession>A0ABS1IX62</accession>
<keyword evidence="3" id="KW-1185">Reference proteome</keyword>
<evidence type="ECO:0000313" key="3">
    <source>
        <dbReference type="Proteomes" id="UP000604730"/>
    </source>
</evidence>
<name>A0ABS1IX62_9FIRM</name>
<evidence type="ECO:0000313" key="2">
    <source>
        <dbReference type="EMBL" id="MBK5896484.1"/>
    </source>
</evidence>
<dbReference type="RefSeq" id="WP_208428051.1">
    <property type="nucleotide sequence ID" value="NZ_JAEPRJ010000001.1"/>
</dbReference>
<sequence>MGGSDLKSKINRLTHDIETKKHLYITIYTFLFLLVFSFMFITFILEGRSFVWESDGYTQHLKALMYIRKYYSEAVTSGSFPSYDFNLGFGGNVFTTLTYYGFFDPINQLSILVPFKYTDYLYSFLVALRVYLSGLSFIFMCSYFGKRRLYSIIGALVYISTSYVFFWGIKHPFFLNPIIYLPVLVVGLDLILRKKKPYIFIFGISLSALSGFYFLYMMTIMLFLYANVRFMELYKCSEQKIKEYVWSFLRVFAMYILGISLVAIVLLPHIMAFLDSNRVENIEDYYGFFDLKYLKFMLSLFYAKAQNYGFTISPLVFFTLIIAFFKYQKSRKPLLFLTGLSIICLGMPFAGRIMNGFSYATNRWMFGTGLLLSYLFVDTMEELMERKHKAFIIKILGILNVLCFVFYIIGGDKYQLIGLILVDIAFFLVYFLNDYIEKKLSFISKMGSLMIVVLLIPANACVVGIMTYYDTGFIEKYRKYDNFSRYENSQEVFFKNSEYVSKEEYFRTDGSSFTQNLGMIAGFPNSYLYFSIINPHIGELFDELEIADHRNKIFFAGMDGRAVAGNLVSNKYFLAKGKYKGEVPYGYTLKAPNGQYKIYENKYFLPFGYTYDKYTTYDEIKDAFSLDKEANMLDMVYLEEKIPDIEQGVPKKYYSEIPYKVEVGNRVRYKPNKYIDFSYDNKSEDGKENKKLNSSGKYLKVLFDDDKKKETYLYLESLFLNERFSTSKIGIRSYKLNKKDIVRSKRHTSYFGRNNFLFNLGNAGKKKKWGKLYFQKKIKYPLADVRVFSVSMEGIPAKINKLKENHLQNVRFGIDKISGEISLDKPKILAMSIPYEKGWKAYVNGKEVPILRGNYMFSCLSLGRGDFNIELKYRTPGLTISIMLSVASFIILGVMLVLDWRKRKSVGISSSALL</sequence>
<gene>
    <name evidence="2" type="ORF">JJN12_01610</name>
</gene>
<protein>
    <submittedName>
        <fullName evidence="2">YfhO family protein</fullName>
    </submittedName>
</protein>